<feature type="transmembrane region" description="Helical" evidence="1">
    <location>
        <begin position="76"/>
        <end position="97"/>
    </location>
</feature>
<accession>A0A318U8S1</accession>
<dbReference type="AlphaFoldDB" id="A0A318U8S1"/>
<dbReference type="InterPro" id="IPR049713">
    <property type="entry name" value="Pr6Pr-like"/>
</dbReference>
<name>A0A318U8S1_9SPHI</name>
<protein>
    <recommendedName>
        <fullName evidence="4">FAR-17a/AIG1-like protein</fullName>
    </recommendedName>
</protein>
<evidence type="ECO:0000313" key="2">
    <source>
        <dbReference type="EMBL" id="PYF70670.1"/>
    </source>
</evidence>
<dbReference type="RefSeq" id="WP_110833889.1">
    <property type="nucleotide sequence ID" value="NZ_QKLU01000008.1"/>
</dbReference>
<keyword evidence="1" id="KW-0472">Membrane</keyword>
<keyword evidence="1" id="KW-1133">Transmembrane helix</keyword>
<proteinExistence type="predicted"/>
<keyword evidence="3" id="KW-1185">Reference proteome</keyword>
<comment type="caution">
    <text evidence="2">The sequence shown here is derived from an EMBL/GenBank/DDBJ whole genome shotgun (WGS) entry which is preliminary data.</text>
</comment>
<dbReference type="NCBIfam" id="NF038065">
    <property type="entry name" value="Pr6Pr"/>
    <property type="match status" value="1"/>
</dbReference>
<evidence type="ECO:0008006" key="4">
    <source>
        <dbReference type="Google" id="ProtNLM"/>
    </source>
</evidence>
<feature type="transmembrane region" description="Helical" evidence="1">
    <location>
        <begin position="141"/>
        <end position="161"/>
    </location>
</feature>
<organism evidence="2 3">
    <name type="scientific">Pedobacter nutrimenti</name>
    <dbReference type="NCBI Taxonomy" id="1241337"/>
    <lineage>
        <taxon>Bacteria</taxon>
        <taxon>Pseudomonadati</taxon>
        <taxon>Bacteroidota</taxon>
        <taxon>Sphingobacteriia</taxon>
        <taxon>Sphingobacteriales</taxon>
        <taxon>Sphingobacteriaceae</taxon>
        <taxon>Pedobacter</taxon>
    </lineage>
</organism>
<dbReference type="EMBL" id="QKLU01000008">
    <property type="protein sequence ID" value="PYF70670.1"/>
    <property type="molecule type" value="Genomic_DNA"/>
</dbReference>
<feature type="transmembrane region" description="Helical" evidence="1">
    <location>
        <begin position="109"/>
        <end position="129"/>
    </location>
</feature>
<dbReference type="Proteomes" id="UP000248198">
    <property type="component" value="Unassembled WGS sequence"/>
</dbReference>
<feature type="transmembrane region" description="Helical" evidence="1">
    <location>
        <begin position="43"/>
        <end position="64"/>
    </location>
</feature>
<evidence type="ECO:0000313" key="3">
    <source>
        <dbReference type="Proteomes" id="UP000248198"/>
    </source>
</evidence>
<keyword evidence="1" id="KW-0812">Transmembrane</keyword>
<feature type="transmembrane region" description="Helical" evidence="1">
    <location>
        <begin position="181"/>
        <end position="201"/>
    </location>
</feature>
<reference evidence="2 3" key="1">
    <citation type="submission" date="2018-06" db="EMBL/GenBank/DDBJ databases">
        <title>Genomic Encyclopedia of Archaeal and Bacterial Type Strains, Phase II (KMG-II): from individual species to whole genera.</title>
        <authorList>
            <person name="Goeker M."/>
        </authorList>
    </citation>
    <scope>NUCLEOTIDE SEQUENCE [LARGE SCALE GENOMIC DNA]</scope>
    <source>
        <strain evidence="2 3">DSM 27372</strain>
    </source>
</reference>
<evidence type="ECO:0000256" key="1">
    <source>
        <dbReference type="SAM" id="Phobius"/>
    </source>
</evidence>
<sequence>MKSNVRPLFLSIAVLLGWFALVLQLDLSLIDRVIPLFPMLVRFFSYFTILTNIMVTLGFSFILFSPNSSRGRICSGASFLTAMTVYIVVVGLIYNIILRPLGTPKGLGILANEILHSIIPLMTVLYWVFFVRKQDLQWADVWLWLLYPFAYICLVLFIGYFSGHYPYPFIDVLKLGYPRVLLNALGVAVLFAGLSLLLIALSRLPWKQED</sequence>
<dbReference type="OrthoDB" id="9809977at2"/>
<gene>
    <name evidence="2" type="ORF">B0O44_10896</name>
</gene>